<sequence>MALSRSEIVAKSDLKRGYKNKALKLPLTTIAEIERLAEVKGLSQAQFIVLLVEQFGEQVKGA</sequence>
<evidence type="ECO:0000313" key="1">
    <source>
        <dbReference type="EMBL" id="KGQ29854.1"/>
    </source>
</evidence>
<name>A0A0A2XXG4_9PAST</name>
<dbReference type="AlphaFoldDB" id="A0A0A2XXG4"/>
<dbReference type="Proteomes" id="UP000030526">
    <property type="component" value="Unassembled WGS sequence"/>
</dbReference>
<proteinExistence type="predicted"/>
<dbReference type="RefSeq" id="WP_039084694.1">
    <property type="nucleotide sequence ID" value="NZ_JPXS01000060.1"/>
</dbReference>
<accession>A0A0A2XXG4</accession>
<gene>
    <name evidence="1" type="ORF">JP32_10135</name>
</gene>
<protein>
    <recommendedName>
        <fullName evidence="3">Ribbon-helix-helix protein, CopG family</fullName>
    </recommendedName>
</protein>
<evidence type="ECO:0000313" key="2">
    <source>
        <dbReference type="Proteomes" id="UP000030526"/>
    </source>
</evidence>
<organism evidence="1 2">
    <name type="scientific">Gallibacterium anatis</name>
    <dbReference type="NCBI Taxonomy" id="750"/>
    <lineage>
        <taxon>Bacteria</taxon>
        <taxon>Pseudomonadati</taxon>
        <taxon>Pseudomonadota</taxon>
        <taxon>Gammaproteobacteria</taxon>
        <taxon>Pasteurellales</taxon>
        <taxon>Pasteurellaceae</taxon>
        <taxon>Gallibacterium</taxon>
    </lineage>
</organism>
<evidence type="ECO:0008006" key="3">
    <source>
        <dbReference type="Google" id="ProtNLM"/>
    </source>
</evidence>
<dbReference type="EMBL" id="JPXS01000060">
    <property type="protein sequence ID" value="KGQ29854.1"/>
    <property type="molecule type" value="Genomic_DNA"/>
</dbReference>
<reference evidence="1 2" key="1">
    <citation type="submission" date="2014-08" db="EMBL/GenBank/DDBJ databases">
        <title>Chaperone-usher fimbriae in a diverse selection of Gallibacterium genomes.</title>
        <authorList>
            <person name="Kudirkiene E."/>
            <person name="Bager R.J."/>
            <person name="Johnson T.J."/>
            <person name="Bojesen A.M."/>
        </authorList>
    </citation>
    <scope>NUCLEOTIDE SEQUENCE [LARGE SCALE GENOMIC DNA]</scope>
    <source>
        <strain evidence="1 2">20558/3kl.</strain>
    </source>
</reference>
<comment type="caution">
    <text evidence="1">The sequence shown here is derived from an EMBL/GenBank/DDBJ whole genome shotgun (WGS) entry which is preliminary data.</text>
</comment>